<comment type="caution">
    <text evidence="2">The sequence shown here is derived from an EMBL/GenBank/DDBJ whole genome shotgun (WGS) entry which is preliminary data.</text>
</comment>
<reference evidence="2 3" key="1">
    <citation type="journal article" date="2023" name="Insect Mol. Biol.">
        <title>Genome sequencing provides insights into the evolution of gene families encoding plant cell wall-degrading enzymes in longhorned beetles.</title>
        <authorList>
            <person name="Shin N.R."/>
            <person name="Okamura Y."/>
            <person name="Kirsch R."/>
            <person name="Pauchet Y."/>
        </authorList>
    </citation>
    <scope>NUCLEOTIDE SEQUENCE [LARGE SCALE GENOMIC DNA]</scope>
    <source>
        <strain evidence="2">EAD_L_NR</strain>
    </source>
</reference>
<protein>
    <recommendedName>
        <fullName evidence="4">Retrotransposon gag domain-containing protein</fullName>
    </recommendedName>
</protein>
<evidence type="ECO:0000313" key="3">
    <source>
        <dbReference type="Proteomes" id="UP001159042"/>
    </source>
</evidence>
<organism evidence="2 3">
    <name type="scientific">Exocentrus adspersus</name>
    <dbReference type="NCBI Taxonomy" id="1586481"/>
    <lineage>
        <taxon>Eukaryota</taxon>
        <taxon>Metazoa</taxon>
        <taxon>Ecdysozoa</taxon>
        <taxon>Arthropoda</taxon>
        <taxon>Hexapoda</taxon>
        <taxon>Insecta</taxon>
        <taxon>Pterygota</taxon>
        <taxon>Neoptera</taxon>
        <taxon>Endopterygota</taxon>
        <taxon>Coleoptera</taxon>
        <taxon>Polyphaga</taxon>
        <taxon>Cucujiformia</taxon>
        <taxon>Chrysomeloidea</taxon>
        <taxon>Cerambycidae</taxon>
        <taxon>Lamiinae</taxon>
        <taxon>Acanthocinini</taxon>
        <taxon>Exocentrus</taxon>
    </lineage>
</organism>
<evidence type="ECO:0000313" key="2">
    <source>
        <dbReference type="EMBL" id="KAJ8912383.1"/>
    </source>
</evidence>
<evidence type="ECO:0008006" key="4">
    <source>
        <dbReference type="Google" id="ProtNLM"/>
    </source>
</evidence>
<dbReference type="Proteomes" id="UP001159042">
    <property type="component" value="Unassembled WGS sequence"/>
</dbReference>
<dbReference type="EMBL" id="JANEYG010000132">
    <property type="protein sequence ID" value="KAJ8912383.1"/>
    <property type="molecule type" value="Genomic_DNA"/>
</dbReference>
<feature type="compositionally biased region" description="Low complexity" evidence="1">
    <location>
        <begin position="20"/>
        <end position="29"/>
    </location>
</feature>
<sequence length="326" mass="37336">MESPTNRLVNERDQAPSPSPGTSGRSTTPEMPIPYNVCAERLNRLKRLVETFVDASVNNTTRENSNRGATAPSTCVPEFRPNNPIMTSYIIMQNRLGGHARSWFNSLNNINLTWNEWKDLIVRTFPEHHDFASVLRRQVNRTKLPWETWDEYYFEKCELLRACHILDRDAVSCIIDGMNSKTIETGAKAGRYTTPESLYAEYISTLANDEKRRTTDRDEKGRSTSRGERRYTPYEKNKREKPGNRTPETKRTRRCYNCHGLGHGHNWGTRQINATKQRPEAKSNCASSSLDNKCYYVLCEINGHEMSGYIDPGCSTIILLASRLTS</sequence>
<feature type="region of interest" description="Disordered" evidence="1">
    <location>
        <begin position="1"/>
        <end position="33"/>
    </location>
</feature>
<proteinExistence type="predicted"/>
<evidence type="ECO:0000256" key="1">
    <source>
        <dbReference type="SAM" id="MobiDB-lite"/>
    </source>
</evidence>
<dbReference type="AlphaFoldDB" id="A0AAV8VE35"/>
<gene>
    <name evidence="2" type="ORF">NQ315_014751</name>
</gene>
<feature type="region of interest" description="Disordered" evidence="1">
    <location>
        <begin position="210"/>
        <end position="250"/>
    </location>
</feature>
<keyword evidence="3" id="KW-1185">Reference proteome</keyword>
<name>A0AAV8VE35_9CUCU</name>
<accession>A0AAV8VE35</accession>